<dbReference type="EMBL" id="JAWCUI010000073">
    <property type="protein sequence ID" value="KAL1889509.1"/>
    <property type="molecule type" value="Genomic_DNA"/>
</dbReference>
<accession>A0ABR3YME5</accession>
<proteinExistence type="predicted"/>
<dbReference type="Proteomes" id="UP001583186">
    <property type="component" value="Unassembled WGS sequence"/>
</dbReference>
<name>A0ABR3YME5_9PEZI</name>
<dbReference type="Gene3D" id="3.40.50.1820">
    <property type="entry name" value="alpha/beta hydrolase"/>
    <property type="match status" value="1"/>
</dbReference>
<comment type="caution">
    <text evidence="1">The sequence shown here is derived from an EMBL/GenBank/DDBJ whole genome shotgun (WGS) entry which is preliminary data.</text>
</comment>
<dbReference type="InterPro" id="IPR029058">
    <property type="entry name" value="AB_hydrolase_fold"/>
</dbReference>
<dbReference type="SUPFAM" id="SSF53474">
    <property type="entry name" value="alpha/beta-Hydrolases"/>
    <property type="match status" value="1"/>
</dbReference>
<evidence type="ECO:0008006" key="3">
    <source>
        <dbReference type="Google" id="ProtNLM"/>
    </source>
</evidence>
<gene>
    <name evidence="1" type="ORF">Sste5346_008887</name>
</gene>
<evidence type="ECO:0000313" key="2">
    <source>
        <dbReference type="Proteomes" id="UP001583186"/>
    </source>
</evidence>
<protein>
    <recommendedName>
        <fullName evidence="3">Carboxylesterase type B domain-containing protein</fullName>
    </recommendedName>
</protein>
<organism evidence="1 2">
    <name type="scientific">Sporothrix stenoceras</name>
    <dbReference type="NCBI Taxonomy" id="5173"/>
    <lineage>
        <taxon>Eukaryota</taxon>
        <taxon>Fungi</taxon>
        <taxon>Dikarya</taxon>
        <taxon>Ascomycota</taxon>
        <taxon>Pezizomycotina</taxon>
        <taxon>Sordariomycetes</taxon>
        <taxon>Sordariomycetidae</taxon>
        <taxon>Ophiostomatales</taxon>
        <taxon>Ophiostomataceae</taxon>
        <taxon>Sporothrix</taxon>
    </lineage>
</organism>
<keyword evidence="2" id="KW-1185">Reference proteome</keyword>
<evidence type="ECO:0000313" key="1">
    <source>
        <dbReference type="EMBL" id="KAL1889509.1"/>
    </source>
</evidence>
<reference evidence="1 2" key="1">
    <citation type="journal article" date="2024" name="IMA Fungus">
        <title>IMA Genome - F19 : A genome assembly and annotation guide to empower mycologists, including annotated draft genome sequences of Ceratocystis pirilliformis, Diaporthe australafricana, Fusarium ophioides, Paecilomyces lecythidis, and Sporothrix stenoceras.</title>
        <authorList>
            <person name="Aylward J."/>
            <person name="Wilson A.M."/>
            <person name="Visagie C.M."/>
            <person name="Spraker J."/>
            <person name="Barnes I."/>
            <person name="Buitendag C."/>
            <person name="Ceriani C."/>
            <person name="Del Mar Angel L."/>
            <person name="du Plessis D."/>
            <person name="Fuchs T."/>
            <person name="Gasser K."/>
            <person name="Kramer D."/>
            <person name="Li W."/>
            <person name="Munsamy K."/>
            <person name="Piso A."/>
            <person name="Price J.L."/>
            <person name="Sonnekus B."/>
            <person name="Thomas C."/>
            <person name="van der Nest A."/>
            <person name="van Dijk A."/>
            <person name="van Heerden A."/>
            <person name="van Vuuren N."/>
            <person name="Yilmaz N."/>
            <person name="Duong T.A."/>
            <person name="van der Merwe N.A."/>
            <person name="Wingfield M.J."/>
            <person name="Wingfield B.D."/>
        </authorList>
    </citation>
    <scope>NUCLEOTIDE SEQUENCE [LARGE SCALE GENOMIC DNA]</scope>
    <source>
        <strain evidence="1 2">CMW 5346</strain>
    </source>
</reference>
<sequence length="188" mass="20663">MDRTSLSLFGSNGSVADASNFPLSEIVSAYGIKETLDTPAAAVTQWAEFMADVAFRVPPLHVTLAHRTSNVLVYNIEATNPYPNWTSSYGRANHAIHDLFLFNTAEDHVASALREGYHGTVVQIQSAWLSFCHAIKPWEPLNRDDGSLGPIFTFHNGPAGSFDQTLEDVVGKQTATRWRNILESEATV</sequence>